<dbReference type="STRING" id="36847.CLNEO_28470"/>
<feature type="domain" description="DUF4825" evidence="3">
    <location>
        <begin position="361"/>
        <end position="450"/>
    </location>
</feature>
<feature type="domain" description="Peptidase M56" evidence="2">
    <location>
        <begin position="7"/>
        <end position="312"/>
    </location>
</feature>
<evidence type="ECO:0000256" key="1">
    <source>
        <dbReference type="SAM" id="Phobius"/>
    </source>
</evidence>
<dbReference type="OrthoDB" id="9770467at2"/>
<dbReference type="RefSeq" id="WP_066090742.1">
    <property type="nucleotide sequence ID" value="NZ_LRVM01000015.1"/>
</dbReference>
<dbReference type="InterPro" id="IPR032250">
    <property type="entry name" value="DUF4825"/>
</dbReference>
<evidence type="ECO:0000313" key="5">
    <source>
        <dbReference type="Proteomes" id="UP000070539"/>
    </source>
</evidence>
<keyword evidence="5" id="KW-1185">Reference proteome</keyword>
<gene>
    <name evidence="4" type="primary">blaR1</name>
    <name evidence="4" type="ORF">CLNEO_28470</name>
</gene>
<dbReference type="EMBL" id="LRVM01000015">
    <property type="protein sequence ID" value="KXL51780.1"/>
    <property type="molecule type" value="Genomic_DNA"/>
</dbReference>
<name>A0A136WB92_9FIRM</name>
<accession>A0A136WB92</accession>
<feature type="transmembrane region" description="Helical" evidence="1">
    <location>
        <begin position="12"/>
        <end position="29"/>
    </location>
</feature>
<dbReference type="PANTHER" id="PTHR34978:SF3">
    <property type="entry name" value="SLR0241 PROTEIN"/>
    <property type="match status" value="1"/>
</dbReference>
<protein>
    <submittedName>
        <fullName evidence="4">Regulatory protein BlaR1</fullName>
    </submittedName>
</protein>
<proteinExistence type="predicted"/>
<dbReference type="CDD" id="cd07341">
    <property type="entry name" value="M56_BlaR1_MecR1_like"/>
    <property type="match status" value="1"/>
</dbReference>
<feature type="transmembrane region" description="Helical" evidence="1">
    <location>
        <begin position="322"/>
        <end position="340"/>
    </location>
</feature>
<sequence length="803" mass="92772">MILFQNVLEISVFTSVAIVFLGVLSHFLGKRYGVKWRYFVWLMIALRLIMPISFTLPRPIMKIPVPQVRMHTIDDTEVSLPETDYFSEASFPVVESNNTQNELTQPLPTENTPTILEEARESLWIFWLFGMAIYFIYQGKKYRSFLINLKRNSRCIRDAEVLEVFYAACSEMNMIKRPEIFFCGILPSPLCIGFFHQKIYLNQEEYPGEQLRFILKHELVHLKRRDIWYKALLLFARGVHFFNPFIYWMVRLAERDIEYSCDSLVLEKCSFSQRQEYGLTILESIRQGGQTNPLSTAFYGGKEELKARIDYIFDMGKKKRGILLLLMLLLLVWVGTAFVGCSQNEETAQTSNEEVDWAGALYQCKLDYIGNHDGVGDILRKLTLPEGIQSSTEGIELFTSKEPYGARRYLTLEKGASIPENGWFEKDAMIFLALVDNASFFEYYITDENGEKSGIYFDRKDGAQYFGDTDLRSMAADESTFRNFLRELELLFPESGDYARKQIECNVLLNEIAEEMGETFSYDLLKQNVKYDELLKLGDGALTALFIEFQKGQPDDTRGYIMMTACLELLKIPATMSPTLVEEMKPSQWYEAYCALDSMVAEPFLYDEERYSQDLEKDGLLTMKNATKEGLITRHSDVMKAVYTAMEQHFSSDKSNREVQIFAPLISHISESEDKLSVYAVIGFTEYTFIRTPNVGYQLVEGGGSLVPSRLDFERKEDGWILVEWVEVNDGSEYAPSIEEMCKGTNGVANAMLTYDRREMQMLLMQNLIFYLKDKTQITVYKDSHMEEQDIQEVSQYISFVQI</sequence>
<dbReference type="Proteomes" id="UP000070539">
    <property type="component" value="Unassembled WGS sequence"/>
</dbReference>
<reference evidence="4 5" key="1">
    <citation type="submission" date="2016-01" db="EMBL/GenBank/DDBJ databases">
        <title>Genome sequence of Clostridium neopropionicum X4, DSM-3847.</title>
        <authorList>
            <person name="Poehlein A."/>
            <person name="Beck M.H."/>
            <person name="Bengelsdorf F.R."/>
            <person name="Daniel R."/>
            <person name="Duerre P."/>
        </authorList>
    </citation>
    <scope>NUCLEOTIDE SEQUENCE [LARGE SCALE GENOMIC DNA]</scope>
    <source>
        <strain evidence="4 5">DSM-3847</strain>
    </source>
</reference>
<keyword evidence="1" id="KW-0472">Membrane</keyword>
<feature type="transmembrane region" description="Helical" evidence="1">
    <location>
        <begin position="122"/>
        <end position="137"/>
    </location>
</feature>
<evidence type="ECO:0000259" key="2">
    <source>
        <dbReference type="Pfam" id="PF05569"/>
    </source>
</evidence>
<keyword evidence="1" id="KW-0812">Transmembrane</keyword>
<evidence type="ECO:0000259" key="3">
    <source>
        <dbReference type="Pfam" id="PF16107"/>
    </source>
</evidence>
<evidence type="ECO:0000313" key="4">
    <source>
        <dbReference type="EMBL" id="KXL51780.1"/>
    </source>
</evidence>
<dbReference type="AlphaFoldDB" id="A0A136WB92"/>
<dbReference type="Pfam" id="PF16107">
    <property type="entry name" value="DUF4825"/>
    <property type="match status" value="1"/>
</dbReference>
<dbReference type="Pfam" id="PF05569">
    <property type="entry name" value="Peptidase_M56"/>
    <property type="match status" value="1"/>
</dbReference>
<feature type="transmembrane region" description="Helical" evidence="1">
    <location>
        <begin position="36"/>
        <end position="56"/>
    </location>
</feature>
<organism evidence="4 5">
    <name type="scientific">Anaerotignum neopropionicum</name>
    <dbReference type="NCBI Taxonomy" id="36847"/>
    <lineage>
        <taxon>Bacteria</taxon>
        <taxon>Bacillati</taxon>
        <taxon>Bacillota</taxon>
        <taxon>Clostridia</taxon>
        <taxon>Lachnospirales</taxon>
        <taxon>Anaerotignaceae</taxon>
        <taxon>Anaerotignum</taxon>
    </lineage>
</organism>
<dbReference type="PANTHER" id="PTHR34978">
    <property type="entry name" value="POSSIBLE SENSOR-TRANSDUCER PROTEIN BLAR"/>
    <property type="match status" value="1"/>
</dbReference>
<dbReference type="InterPro" id="IPR008756">
    <property type="entry name" value="Peptidase_M56"/>
</dbReference>
<keyword evidence="1" id="KW-1133">Transmembrane helix</keyword>
<dbReference type="InterPro" id="IPR052173">
    <property type="entry name" value="Beta-lactam_resp_regulator"/>
</dbReference>
<comment type="caution">
    <text evidence="4">The sequence shown here is derived from an EMBL/GenBank/DDBJ whole genome shotgun (WGS) entry which is preliminary data.</text>
</comment>